<evidence type="ECO:0000313" key="2">
    <source>
        <dbReference type="Proteomes" id="UP000245657"/>
    </source>
</evidence>
<name>A0A2V2N537_9EURY</name>
<sequence length="163" mass="18829">MDEGSLDKLTGVLEKVNTEFEREKLNYDLAFTKRLADETKEDEARTGCQKLFVSIIYPTMKEFGLKIKEYGHNYRIEESDNYDKNSRKNLLKLKFTLIPTNPSQEVHGMYTNPEVSFTCLPNDNSMRITCNLTEMIKKLKSHGDVIHLSNLGTLKVNEILTNF</sequence>
<organism evidence="1 2">
    <name type="scientific">Methanospirillum lacunae</name>
    <dbReference type="NCBI Taxonomy" id="668570"/>
    <lineage>
        <taxon>Archaea</taxon>
        <taxon>Methanobacteriati</taxon>
        <taxon>Methanobacteriota</taxon>
        <taxon>Stenosarchaea group</taxon>
        <taxon>Methanomicrobia</taxon>
        <taxon>Methanomicrobiales</taxon>
        <taxon>Methanospirillaceae</taxon>
        <taxon>Methanospirillum</taxon>
    </lineage>
</organism>
<reference evidence="1 2" key="1">
    <citation type="submission" date="2018-05" db="EMBL/GenBank/DDBJ databases">
        <title>Draft genome of Methanospirillum lacunae Ki8-1.</title>
        <authorList>
            <person name="Dueholm M.S."/>
            <person name="Nielsen P.H."/>
            <person name="Bakmann L.F."/>
            <person name="Otzen D.E."/>
        </authorList>
    </citation>
    <scope>NUCLEOTIDE SEQUENCE [LARGE SCALE GENOMIC DNA]</scope>
    <source>
        <strain evidence="1 2">Ki8-1</strain>
    </source>
</reference>
<accession>A0A2V2N537</accession>
<dbReference type="AlphaFoldDB" id="A0A2V2N537"/>
<gene>
    <name evidence="1" type="ORF">DK846_00625</name>
</gene>
<dbReference type="EMBL" id="QGMY01000002">
    <property type="protein sequence ID" value="PWR73710.1"/>
    <property type="molecule type" value="Genomic_DNA"/>
</dbReference>
<keyword evidence="2" id="KW-1185">Reference proteome</keyword>
<dbReference type="GeneID" id="97549028"/>
<protein>
    <submittedName>
        <fullName evidence="1">Uncharacterized protein</fullName>
    </submittedName>
</protein>
<evidence type="ECO:0000313" key="1">
    <source>
        <dbReference type="EMBL" id="PWR73710.1"/>
    </source>
</evidence>
<comment type="caution">
    <text evidence="1">The sequence shown here is derived from an EMBL/GenBank/DDBJ whole genome shotgun (WGS) entry which is preliminary data.</text>
</comment>
<proteinExistence type="predicted"/>
<dbReference type="Proteomes" id="UP000245657">
    <property type="component" value="Unassembled WGS sequence"/>
</dbReference>
<dbReference type="RefSeq" id="WP_109966991.1">
    <property type="nucleotide sequence ID" value="NZ_CP176093.1"/>
</dbReference>